<evidence type="ECO:0000256" key="2">
    <source>
        <dbReference type="SAM" id="MobiDB-lite"/>
    </source>
</evidence>
<dbReference type="Proteomes" id="UP001432027">
    <property type="component" value="Unassembled WGS sequence"/>
</dbReference>
<feature type="coiled-coil region" evidence="1">
    <location>
        <begin position="368"/>
        <end position="395"/>
    </location>
</feature>
<feature type="compositionally biased region" description="Low complexity" evidence="2">
    <location>
        <begin position="105"/>
        <end position="115"/>
    </location>
</feature>
<dbReference type="AlphaFoldDB" id="A0AAV5S8M1"/>
<sequence>QLSDFFFCKNVPAGVEHATSCTRGEHASHLATAAMRTLMIYAFLMAALAASSPLFGGSDDSSSDSEESITTVPPTEYHREEAESNEEAVETTVVESHHDDQSISTTEETTVIEETPAPVDHNGRVADAQRIDERREEASSEERSEEALEEERRDEDAPSTENPPELPTAMAQMMGQLEIRLIDENNTQTHVESVIEPPPLSPITPYVRDDDKRETTPATSQEQEDAVTSDPNEISEQQQQANNVVSEYDAKWKKVEYVSDTVLNLEMTTTVASNEEEHVPTSSPDTSLPSMAPSEETHDPITTTLSPMDQVALQKIQSAIELGIAKKMPEGPFPDAVTDEDLPLIEGVSVDDEEDDPEPVEECLANRHQLAEEVVHRMEKQVERLSKMVRKLGKQQSQYCTQAADETTDRQLFTDTYSQCPIWREEKIVHYYKLMRISYCADYGKWPNGPKMVKTYGQYLPLFETLYAFQKQ</sequence>
<organism evidence="3 4">
    <name type="scientific">Pristionchus entomophagus</name>
    <dbReference type="NCBI Taxonomy" id="358040"/>
    <lineage>
        <taxon>Eukaryota</taxon>
        <taxon>Metazoa</taxon>
        <taxon>Ecdysozoa</taxon>
        <taxon>Nematoda</taxon>
        <taxon>Chromadorea</taxon>
        <taxon>Rhabditida</taxon>
        <taxon>Rhabditina</taxon>
        <taxon>Diplogasteromorpha</taxon>
        <taxon>Diplogasteroidea</taxon>
        <taxon>Neodiplogasteridae</taxon>
        <taxon>Pristionchus</taxon>
    </lineage>
</organism>
<name>A0AAV5S8M1_9BILA</name>
<feature type="compositionally biased region" description="Basic and acidic residues" evidence="2">
    <location>
        <begin position="121"/>
        <end position="156"/>
    </location>
</feature>
<evidence type="ECO:0000256" key="1">
    <source>
        <dbReference type="SAM" id="Coils"/>
    </source>
</evidence>
<keyword evidence="4" id="KW-1185">Reference proteome</keyword>
<feature type="non-terminal residue" evidence="3">
    <location>
        <position position="1"/>
    </location>
</feature>
<feature type="region of interest" description="Disordered" evidence="2">
    <location>
        <begin position="191"/>
        <end position="243"/>
    </location>
</feature>
<proteinExistence type="predicted"/>
<feature type="region of interest" description="Disordered" evidence="2">
    <location>
        <begin position="54"/>
        <end position="167"/>
    </location>
</feature>
<protein>
    <submittedName>
        <fullName evidence="3">Uncharacterized protein</fullName>
    </submittedName>
</protein>
<evidence type="ECO:0000313" key="3">
    <source>
        <dbReference type="EMBL" id="GMS79068.1"/>
    </source>
</evidence>
<accession>A0AAV5S8M1</accession>
<evidence type="ECO:0000313" key="4">
    <source>
        <dbReference type="Proteomes" id="UP001432027"/>
    </source>
</evidence>
<keyword evidence="1" id="KW-0175">Coiled coil</keyword>
<comment type="caution">
    <text evidence="3">The sequence shown here is derived from an EMBL/GenBank/DDBJ whole genome shotgun (WGS) entry which is preliminary data.</text>
</comment>
<feature type="compositionally biased region" description="Polar residues" evidence="2">
    <location>
        <begin position="280"/>
        <end position="289"/>
    </location>
</feature>
<dbReference type="EMBL" id="BTSX01000001">
    <property type="protein sequence ID" value="GMS79068.1"/>
    <property type="molecule type" value="Genomic_DNA"/>
</dbReference>
<feature type="region of interest" description="Disordered" evidence="2">
    <location>
        <begin position="271"/>
        <end position="297"/>
    </location>
</feature>
<reference evidence="3" key="1">
    <citation type="submission" date="2023-10" db="EMBL/GenBank/DDBJ databases">
        <title>Genome assembly of Pristionchus species.</title>
        <authorList>
            <person name="Yoshida K."/>
            <person name="Sommer R.J."/>
        </authorList>
    </citation>
    <scope>NUCLEOTIDE SEQUENCE</scope>
    <source>
        <strain evidence="3">RS0144</strain>
    </source>
</reference>
<feature type="compositionally biased region" description="Polar residues" evidence="2">
    <location>
        <begin position="229"/>
        <end position="243"/>
    </location>
</feature>
<gene>
    <name evidence="3" type="ORF">PENTCL1PPCAC_1243</name>
</gene>